<dbReference type="PANTHER" id="PTHR30244">
    <property type="entry name" value="TRANSAMINASE"/>
    <property type="match status" value="1"/>
</dbReference>
<feature type="active site" description="Proton acceptor" evidence="1">
    <location>
        <position position="232"/>
    </location>
</feature>
<dbReference type="Gene3D" id="3.40.640.10">
    <property type="entry name" value="Type I PLP-dependent aspartate aminotransferase-like (Major domain)"/>
    <property type="match status" value="1"/>
</dbReference>
<comment type="similarity">
    <text evidence="3">Belongs to the DegT/DnrJ/EryC1 family.</text>
</comment>
<accession>A0A9X5H5K7</accession>
<dbReference type="EMBL" id="VIRB01000036">
    <property type="protein sequence ID" value="NDO68170.1"/>
    <property type="molecule type" value="Genomic_DNA"/>
</dbReference>
<dbReference type="Pfam" id="PF01041">
    <property type="entry name" value="DegT_DnrJ_EryC1"/>
    <property type="match status" value="1"/>
</dbReference>
<evidence type="ECO:0000256" key="1">
    <source>
        <dbReference type="PIRSR" id="PIRSR000390-1"/>
    </source>
</evidence>
<gene>
    <name evidence="4" type="ORF">FMM80_05370</name>
</gene>
<proteinExistence type="inferred from homology"/>
<comment type="caution">
    <text evidence="4">The sequence shown here is derived from an EMBL/GenBank/DDBJ whole genome shotgun (WGS) entry which is preliminary data.</text>
</comment>
<evidence type="ECO:0000313" key="4">
    <source>
        <dbReference type="EMBL" id="NDO68170.1"/>
    </source>
</evidence>
<feature type="modified residue" description="N6-(pyridoxal phosphate)lysine" evidence="2">
    <location>
        <position position="232"/>
    </location>
</feature>
<dbReference type="Gene3D" id="3.90.1150.10">
    <property type="entry name" value="Aspartate Aminotransferase, domain 1"/>
    <property type="match status" value="1"/>
</dbReference>
<protein>
    <submittedName>
        <fullName evidence="4">DegT/DnrJ/EryC1/StrS family aminotransferase</fullName>
    </submittedName>
</protein>
<dbReference type="OrthoDB" id="9810913at2"/>
<dbReference type="AlphaFoldDB" id="A0A9X5H5K7"/>
<dbReference type="InterPro" id="IPR015424">
    <property type="entry name" value="PyrdxlP-dep_Trfase"/>
</dbReference>
<evidence type="ECO:0000256" key="3">
    <source>
        <dbReference type="RuleBase" id="RU004508"/>
    </source>
</evidence>
<keyword evidence="2 3" id="KW-0663">Pyridoxal phosphate</keyword>
<reference evidence="4 5" key="1">
    <citation type="submission" date="2019-07" db="EMBL/GenBank/DDBJ databases">
        <title>Draft genome sequences of 15 bacterial species constituting the stable defined intestinal microbiota of the GM15 gnotobiotic mouse model.</title>
        <authorList>
            <person name="Elie C."/>
            <person name="Mathieu A."/>
            <person name="Saliou A."/>
            <person name="Darnaud M."/>
            <person name="Leulier F."/>
            <person name="Tamellini A."/>
        </authorList>
    </citation>
    <scope>NUCLEOTIDE SEQUENCE [LARGE SCALE GENOMIC DNA]</scope>
    <source>
        <strain evidence="5">ASF 502</strain>
    </source>
</reference>
<dbReference type="InterPro" id="IPR015422">
    <property type="entry name" value="PyrdxlP-dep_Trfase_small"/>
</dbReference>
<evidence type="ECO:0000313" key="5">
    <source>
        <dbReference type="Proteomes" id="UP000474104"/>
    </source>
</evidence>
<dbReference type="RefSeq" id="WP_004070335.1">
    <property type="nucleotide sequence ID" value="NZ_VIRB01000036.1"/>
</dbReference>
<keyword evidence="4" id="KW-0808">Transferase</keyword>
<dbReference type="InterPro" id="IPR015421">
    <property type="entry name" value="PyrdxlP-dep_Trfase_major"/>
</dbReference>
<sequence length="446" mass="49594">MHDFLNDKRFEGIQPIDPKKALLASATPHEEEEIRYIRECYEKGWITTSGDNINAMEADIADYMSTDGNKKYVVALTNGTAALHLAVKLAAEKIYGTATGISTPAGKGAGGSLLGKKVFVTDMTFDASVNPVLYEGGEPVFIDSEYDTWNMDPVALKKAFEIYPDVKLVIFVHLYGVPGKIEECKKICERHGAILIEDAAESLGADVILSNRSVVPSGSIGDYAGISMNGNKILTGSSGGALVCPDKYSYDKAKKWSTQAREDAPWYEHEELGYNYRISNIIAGVIRGQWPHLNEHIEGKRKVFKQYREGLKDLPVTIHGGGNYWLSTILIEKDTMESFVRGDRESLYLPVAGKSCPSEIMEALGTFGAQCRPIWKPLHLQPMYRGDEFITVYGRTRGNSDAYIKHTKTPEVVTDIFMRGLCLPSDNKMTEDVQDVIIDIIHRCFR</sequence>
<dbReference type="PIRSF" id="PIRSF000390">
    <property type="entry name" value="PLP_StrS"/>
    <property type="match status" value="1"/>
</dbReference>
<dbReference type="GO" id="GO:0000271">
    <property type="term" value="P:polysaccharide biosynthetic process"/>
    <property type="evidence" value="ECO:0007669"/>
    <property type="project" value="TreeGrafter"/>
</dbReference>
<dbReference type="SUPFAM" id="SSF53383">
    <property type="entry name" value="PLP-dependent transferases"/>
    <property type="match status" value="1"/>
</dbReference>
<name>A0A9X5H5K7_9FIRM</name>
<dbReference type="InterPro" id="IPR000653">
    <property type="entry name" value="DegT/StrS_aminotransferase"/>
</dbReference>
<dbReference type="GO" id="GO:0030170">
    <property type="term" value="F:pyridoxal phosphate binding"/>
    <property type="evidence" value="ECO:0007669"/>
    <property type="project" value="TreeGrafter"/>
</dbReference>
<evidence type="ECO:0000256" key="2">
    <source>
        <dbReference type="PIRSR" id="PIRSR000390-2"/>
    </source>
</evidence>
<keyword evidence="4" id="KW-0032">Aminotransferase</keyword>
<dbReference type="Proteomes" id="UP000474104">
    <property type="component" value="Unassembled WGS sequence"/>
</dbReference>
<dbReference type="GO" id="GO:0008483">
    <property type="term" value="F:transaminase activity"/>
    <property type="evidence" value="ECO:0007669"/>
    <property type="project" value="UniProtKB-KW"/>
</dbReference>
<organism evidence="4 5">
    <name type="scientific">Schaedlerella arabinosiphila</name>
    <dbReference type="NCBI Taxonomy" id="2044587"/>
    <lineage>
        <taxon>Bacteria</taxon>
        <taxon>Bacillati</taxon>
        <taxon>Bacillota</taxon>
        <taxon>Clostridia</taxon>
        <taxon>Lachnospirales</taxon>
        <taxon>Lachnospiraceae</taxon>
        <taxon>Schaedlerella</taxon>
    </lineage>
</organism>
<dbReference type="CDD" id="cd00616">
    <property type="entry name" value="AHBA_syn"/>
    <property type="match status" value="1"/>
</dbReference>
<dbReference type="PANTHER" id="PTHR30244:SF34">
    <property type="entry name" value="DTDP-4-AMINO-4,6-DIDEOXYGALACTOSE TRANSAMINASE"/>
    <property type="match status" value="1"/>
</dbReference>